<dbReference type="SUPFAM" id="SSF55486">
    <property type="entry name" value="Metalloproteases ('zincins'), catalytic domain"/>
    <property type="match status" value="1"/>
</dbReference>
<dbReference type="Gene3D" id="3.40.390.10">
    <property type="entry name" value="Collagenase (Catalytic Domain)"/>
    <property type="match status" value="1"/>
</dbReference>
<accession>A0ABV1FN16</accession>
<sequence>MRKFTKHVFSVLASGLLLLAPANLSAVPAYPGKMKVKQADGSVLTIQLVGDEYGHMTTTADGYPLIFNISTRNYEYAVEDANGLKASGMAATEEGLRTADARKLLASVDKQKVMKAFATQWTQTRAEVANARKATLQAKAPARVVRINDVPTMGKHDVLVILVQFADTKFTDNNVMTDPVDYYDRFFHEEGFSEHGAKGSAYDYYRFASKNQYDPQFKVYGPVTVSGKASDYAGSNGSALTYKMIQEAVPLVNSQYDVDFSTFDTDGDGAADNVYCIYAGYGQADSGNTSTIWPHSSNLDLGTGRDRSFLVDGVKIDRYTVSQEVNGQSHVPVGIGTFVHEFGHVLGLADHYNNGSTASMGYTNNVGNWDLMASGSYNDDQNCPPTYSAFERYSLGWETPVELTATADSLVTLSPYTDDGQCYRVSVPNEKGEYFLIENRQQKSWDTYLPGHGVLVWHIDEDQSVWDKNQPNADANHQHVDIVEAGRTMSSTGLPTDPFPGARDVRSFNFTDWSGRSTFGFDWVDEAADGHASFILSNSAYRLPSPEVTVDSLMGTSARVAWGETPLAKTYDVMVYQGGTKVDSVKAAAPGSTLFRGLEPETTYSARVVATLSTVKSDTASVEFTTLPRQMEEWKPEALAATDVTGTSFTAHWKAVPEADGYEVSLFTRTHDGHGKMGTGFDDFTTSVPNLPEGWSLTAKQGRNDKTFGEAAPAIRLRADSANLVVAIPGNSIDSLHFWHFESTDGLILNVDKYADGAWSNLWQFASDEKAWRTEQVYVGGADSLRIVLTRAEGKTGGYVLLDDVYLSYLFDQFTWKQTFATTETGSDAFRVANDGTTLSYTVAGLSPDEVYGYSVQAHLGDRLSLMSDTISVDTMSVPNGIHVVDAASQPMAVYDLQGRRVATLTAGANAAAVLPKGIYVVRGKKIVVK</sequence>
<dbReference type="PANTHER" id="PTHR41775">
    <property type="entry name" value="SECRETED PROTEIN-RELATED"/>
    <property type="match status" value="1"/>
</dbReference>
<dbReference type="Pfam" id="PF05547">
    <property type="entry name" value="Peptidase_M6"/>
    <property type="match status" value="1"/>
</dbReference>
<evidence type="ECO:0000313" key="3">
    <source>
        <dbReference type="EMBL" id="MEQ2485804.1"/>
    </source>
</evidence>
<evidence type="ECO:0000256" key="1">
    <source>
        <dbReference type="SAM" id="SignalP"/>
    </source>
</evidence>
<keyword evidence="3" id="KW-0378">Hydrolase</keyword>
<feature type="domain" description="Fibronectin type-III" evidence="2">
    <location>
        <begin position="633"/>
        <end position="865"/>
    </location>
</feature>
<keyword evidence="3" id="KW-0482">Metalloprotease</keyword>
<dbReference type="SUPFAM" id="SSF49265">
    <property type="entry name" value="Fibronectin type III"/>
    <property type="match status" value="1"/>
</dbReference>
<evidence type="ECO:0000259" key="2">
    <source>
        <dbReference type="SMART" id="SM00060"/>
    </source>
</evidence>
<dbReference type="InterPro" id="IPR024079">
    <property type="entry name" value="MetalloPept_cat_dom_sf"/>
</dbReference>
<dbReference type="Gene3D" id="2.60.40.10">
    <property type="entry name" value="Immunoglobulins"/>
    <property type="match status" value="2"/>
</dbReference>
<reference evidence="3 4" key="1">
    <citation type="submission" date="2024-04" db="EMBL/GenBank/DDBJ databases">
        <title>Human intestinal bacterial collection.</title>
        <authorList>
            <person name="Pauvert C."/>
            <person name="Hitch T.C.A."/>
            <person name="Clavel T."/>
        </authorList>
    </citation>
    <scope>NUCLEOTIDE SEQUENCE [LARGE SCALE GENOMIC DNA]</scope>
    <source>
        <strain evidence="3 4">CLA-AA-H145</strain>
    </source>
</reference>
<keyword evidence="4" id="KW-1185">Reference proteome</keyword>
<feature type="signal peptide" evidence="1">
    <location>
        <begin position="1"/>
        <end position="26"/>
    </location>
</feature>
<dbReference type="InterPro" id="IPR036116">
    <property type="entry name" value="FN3_sf"/>
</dbReference>
<feature type="chain" id="PRO_5045414084" evidence="1">
    <location>
        <begin position="27"/>
        <end position="930"/>
    </location>
</feature>
<feature type="domain" description="Fibronectin type-III" evidence="2">
    <location>
        <begin position="542"/>
        <end position="617"/>
    </location>
</feature>
<proteinExistence type="predicted"/>
<dbReference type="InterPro" id="IPR003961">
    <property type="entry name" value="FN3_dom"/>
</dbReference>
<dbReference type="InterPro" id="IPR008757">
    <property type="entry name" value="Peptidase_M6-like_domain"/>
</dbReference>
<evidence type="ECO:0000313" key="4">
    <source>
        <dbReference type="Proteomes" id="UP001487296"/>
    </source>
</evidence>
<dbReference type="SMART" id="SM00060">
    <property type="entry name" value="FN3"/>
    <property type="match status" value="2"/>
</dbReference>
<gene>
    <name evidence="3" type="ORF">AAAT34_01890</name>
</gene>
<dbReference type="PANTHER" id="PTHR41775:SF1">
    <property type="entry name" value="PEPTIDASE M6-LIKE DOMAIN-CONTAINING PROTEIN"/>
    <property type="match status" value="1"/>
</dbReference>
<dbReference type="EMBL" id="JBBNFP010000004">
    <property type="protein sequence ID" value="MEQ2485804.1"/>
    <property type="molecule type" value="Genomic_DNA"/>
</dbReference>
<dbReference type="Proteomes" id="UP001487296">
    <property type="component" value="Unassembled WGS sequence"/>
</dbReference>
<keyword evidence="1" id="KW-0732">Signal</keyword>
<comment type="caution">
    <text evidence="3">The sequence shown here is derived from an EMBL/GenBank/DDBJ whole genome shotgun (WGS) entry which is preliminary data.</text>
</comment>
<dbReference type="RefSeq" id="WP_215758807.1">
    <property type="nucleotide sequence ID" value="NZ_JAHKBE010000003.1"/>
</dbReference>
<organism evidence="3 4">
    <name type="scientific">Hallella faecis</name>
    <dbReference type="NCBI Taxonomy" id="2841596"/>
    <lineage>
        <taxon>Bacteria</taxon>
        <taxon>Pseudomonadati</taxon>
        <taxon>Bacteroidota</taxon>
        <taxon>Bacteroidia</taxon>
        <taxon>Bacteroidales</taxon>
        <taxon>Prevotellaceae</taxon>
        <taxon>Hallella</taxon>
    </lineage>
</organism>
<dbReference type="NCBIfam" id="TIGR03296">
    <property type="entry name" value="M6dom_TIGR03296"/>
    <property type="match status" value="1"/>
</dbReference>
<protein>
    <submittedName>
        <fullName evidence="3">M6 family metalloprotease domain-containing protein</fullName>
    </submittedName>
</protein>
<name>A0ABV1FN16_9BACT</name>
<dbReference type="InterPro" id="IPR013783">
    <property type="entry name" value="Ig-like_fold"/>
</dbReference>
<dbReference type="GO" id="GO:0008237">
    <property type="term" value="F:metallopeptidase activity"/>
    <property type="evidence" value="ECO:0007669"/>
    <property type="project" value="UniProtKB-KW"/>
</dbReference>
<keyword evidence="3" id="KW-0645">Protease</keyword>